<dbReference type="Pfam" id="PF05221">
    <property type="entry name" value="AdoHcyase"/>
    <property type="match status" value="1"/>
</dbReference>
<gene>
    <name evidence="5" type="primary">ahcY</name>
</gene>
<evidence type="ECO:0000256" key="8">
    <source>
        <dbReference type="RuleBase" id="RU000548"/>
    </source>
</evidence>
<feature type="binding site" evidence="5 6">
    <location>
        <position position="236"/>
    </location>
    <ligand>
        <name>substrate</name>
    </ligand>
</feature>
<evidence type="ECO:0000256" key="7">
    <source>
        <dbReference type="PIRSR" id="PIRSR001109-2"/>
    </source>
</evidence>
<comment type="catalytic activity">
    <reaction evidence="5 8">
        <text>S-adenosyl-L-homocysteine + H2O = L-homocysteine + adenosine</text>
        <dbReference type="Rhea" id="RHEA:21708"/>
        <dbReference type="ChEBI" id="CHEBI:15377"/>
        <dbReference type="ChEBI" id="CHEBI:16335"/>
        <dbReference type="ChEBI" id="CHEBI:57856"/>
        <dbReference type="ChEBI" id="CHEBI:58199"/>
        <dbReference type="EC" id="3.13.2.1"/>
    </reaction>
</comment>
<feature type="binding site" evidence="5">
    <location>
        <position position="241"/>
    </location>
    <ligand>
        <name>NAD(+)</name>
        <dbReference type="ChEBI" id="CHEBI:57540"/>
    </ligand>
</feature>
<dbReference type="Gene3D" id="3.40.50.720">
    <property type="entry name" value="NAD(P)-binding Rossmann-like Domain"/>
    <property type="match status" value="1"/>
</dbReference>
<proteinExistence type="inferred from homology"/>
<dbReference type="PANTHER" id="PTHR23420:SF0">
    <property type="entry name" value="ADENOSYLHOMOCYSTEINASE"/>
    <property type="match status" value="1"/>
</dbReference>
<evidence type="ECO:0000256" key="1">
    <source>
        <dbReference type="ARBA" id="ARBA00007122"/>
    </source>
</evidence>
<feature type="binding site" evidence="5 6">
    <location>
        <position position="240"/>
    </location>
    <ligand>
        <name>substrate</name>
    </ligand>
</feature>
<dbReference type="PANTHER" id="PTHR23420">
    <property type="entry name" value="ADENOSYLHOMOCYSTEINASE"/>
    <property type="match status" value="1"/>
</dbReference>
<dbReference type="PROSITE" id="PS00739">
    <property type="entry name" value="ADOHCYASE_2"/>
    <property type="match status" value="1"/>
</dbReference>
<comment type="function">
    <text evidence="5">May play a key role in the regulation of the intracellular concentration of adenosylhomocysteine.</text>
</comment>
<keyword evidence="4 5" id="KW-0520">NAD</keyword>
<reference evidence="11" key="2">
    <citation type="submission" date="2004-04" db="EMBL/GenBank/DDBJ databases">
        <authorList>
            <person name="Leveau J.H.J."/>
            <person name="Gerards S."/>
            <person name="de Doer W."/>
            <person name="van Veen J.A."/>
        </authorList>
    </citation>
    <scope>NUCLEOTIDE SEQUENCE</scope>
    <source>
        <strain evidence="11">Ter331</strain>
    </source>
</reference>
<evidence type="ECO:0000256" key="5">
    <source>
        <dbReference type="HAMAP-Rule" id="MF_00563"/>
    </source>
</evidence>
<sequence>MNAAVMNASTHSSTTSTSHDYVVADISLSAWGDKEIKIAETEMPGLMAIREEFAAAQPLKGARITGSIHMTIQTAVLIQTLEALGAKVRWASCNIYSTQDHAAAAIAAAGTPVFAFKGESLDDYWDFTHRIFEWPGEQQANMILDDGGDATLLLHLGTRAEKDISVLNNPGSEEEICLFNAIKKKLATAPNWYSTRLAQIKGVTEETTTGVHRLYQMHKEGKLAFPAINVNDSVTKSKFDNLYGCRESLVDGIKRATDVMIAGKVAVIAGYGDVGKGSAQAMRALSAQVWVTEVDPICALQAAMEGYRVVTMEYAAEHGDIFVTCTGNYHVITHAHMQKMKDQAIVCNIGHFDNEIEVAALKQYTWENIKPQVDHIIFPDGKRIILLAEGRLVNLGCGTGHPSYVMSSSFANQTIAQIELFVNTKAYPVGVYTLPKHLDEKVARLQLKKLNAQLSVLTEEQAAYIGVKQTGPYKPEHYRY</sequence>
<dbReference type="HAMAP" id="MF_00563">
    <property type="entry name" value="AdoHcyase"/>
    <property type="match status" value="1"/>
</dbReference>
<evidence type="ECO:0000313" key="11">
    <source>
        <dbReference type="EMBL" id="AAT42399.1"/>
    </source>
</evidence>
<dbReference type="NCBIfam" id="TIGR00936">
    <property type="entry name" value="ahcY"/>
    <property type="match status" value="1"/>
</dbReference>
<accession>Q6J699</accession>
<name>Q6J699_9BURK</name>
<dbReference type="InterPro" id="IPR020082">
    <property type="entry name" value="S-Ado-L-homoCys_hydrolase_CS"/>
</dbReference>
<evidence type="ECO:0000256" key="6">
    <source>
        <dbReference type="PIRSR" id="PIRSR001109-1"/>
    </source>
</evidence>
<dbReference type="GO" id="GO:0005829">
    <property type="term" value="C:cytosol"/>
    <property type="evidence" value="ECO:0007669"/>
    <property type="project" value="TreeGrafter"/>
</dbReference>
<dbReference type="InterPro" id="IPR000043">
    <property type="entry name" value="Adenosylhomocysteinase-like"/>
</dbReference>
<evidence type="ECO:0000256" key="4">
    <source>
        <dbReference type="ARBA" id="ARBA00023027"/>
    </source>
</evidence>
<feature type="binding site" evidence="7">
    <location>
        <position position="401"/>
    </location>
    <ligand>
        <name>NAD(+)</name>
        <dbReference type="ChEBI" id="CHEBI:57540"/>
    </ligand>
</feature>
<dbReference type="SMART" id="SM00996">
    <property type="entry name" value="AdoHcyase"/>
    <property type="match status" value="1"/>
</dbReference>
<organism evidence="11">
    <name type="scientific">Collimonas fungivorans</name>
    <dbReference type="NCBI Taxonomy" id="158899"/>
    <lineage>
        <taxon>Bacteria</taxon>
        <taxon>Pseudomonadati</taxon>
        <taxon>Pseudomonadota</taxon>
        <taxon>Betaproteobacteria</taxon>
        <taxon>Burkholderiales</taxon>
        <taxon>Oxalobacteraceae</taxon>
        <taxon>Collimonas</taxon>
    </lineage>
</organism>
<dbReference type="GO" id="GO:0071269">
    <property type="term" value="P:L-homocysteine biosynthetic process"/>
    <property type="evidence" value="ECO:0007669"/>
    <property type="project" value="UniProtKB-UniRule"/>
</dbReference>
<feature type="binding site" evidence="5">
    <location>
        <begin position="270"/>
        <end position="275"/>
    </location>
    <ligand>
        <name>NAD(+)</name>
        <dbReference type="ChEBI" id="CHEBI:57540"/>
    </ligand>
</feature>
<feature type="binding site" evidence="5 6">
    <location>
        <position position="206"/>
    </location>
    <ligand>
        <name>substrate</name>
    </ligand>
</feature>
<feature type="binding site" evidence="5 7">
    <location>
        <position position="394"/>
    </location>
    <ligand>
        <name>NAD(+)</name>
        <dbReference type="ChEBI" id="CHEBI:57540"/>
    </ligand>
</feature>
<dbReference type="NCBIfam" id="NF004005">
    <property type="entry name" value="PRK05476.2-3"/>
    <property type="match status" value="1"/>
</dbReference>
<feature type="binding site" evidence="5 7">
    <location>
        <begin position="207"/>
        <end position="209"/>
    </location>
    <ligand>
        <name>NAD(+)</name>
        <dbReference type="ChEBI" id="CHEBI:57540"/>
    </ligand>
</feature>
<dbReference type="InterPro" id="IPR036291">
    <property type="entry name" value="NAD(P)-bd_dom_sf"/>
</dbReference>
<dbReference type="GO" id="GO:0006730">
    <property type="term" value="P:one-carbon metabolic process"/>
    <property type="evidence" value="ECO:0007669"/>
    <property type="project" value="UniProtKB-UniRule"/>
</dbReference>
<protein>
    <recommendedName>
        <fullName evidence="5">Adenosylhomocysteinase</fullName>
        <ecNumber evidence="5">3.13.2.1</ecNumber>
    </recommendedName>
    <alternativeName>
        <fullName evidence="5">S-adenosyl-L-homocysteine hydrolase</fullName>
        <shortName evidence="5">AdoHcyase</shortName>
    </alternativeName>
</protein>
<feature type="binding site" evidence="5">
    <location>
        <position position="328"/>
    </location>
    <ligand>
        <name>NAD(+)</name>
        <dbReference type="ChEBI" id="CHEBI:57540"/>
    </ligand>
</feature>
<dbReference type="CDD" id="cd00401">
    <property type="entry name" value="SAHH"/>
    <property type="match status" value="1"/>
</dbReference>
<comment type="cofactor">
    <cofactor evidence="5 7 8">
        <name>NAD(+)</name>
        <dbReference type="ChEBI" id="CHEBI:57540"/>
    </cofactor>
    <text evidence="5 7 8">Binds 1 NAD(+) per subunit.</text>
</comment>
<dbReference type="AlphaFoldDB" id="Q6J699"/>
<keyword evidence="5" id="KW-0963">Cytoplasm</keyword>
<dbReference type="SMART" id="SM00997">
    <property type="entry name" value="AdoHcyase_NAD"/>
    <property type="match status" value="1"/>
</dbReference>
<keyword evidence="2 5" id="KW-0554">One-carbon metabolism</keyword>
<dbReference type="GO" id="GO:0033353">
    <property type="term" value="P:S-adenosylmethionine cycle"/>
    <property type="evidence" value="ECO:0007669"/>
    <property type="project" value="TreeGrafter"/>
</dbReference>
<comment type="similarity">
    <text evidence="1 5 9">Belongs to the adenosylhomocysteinase family.</text>
</comment>
<reference evidence="11" key="1">
    <citation type="journal article" date="2004" name="Environ. Microbiol.">
        <title>Phylogeny-function analysis of (meta)genomic libraries: screening for expression of ribosomal RNA genes by large-insert library fluorescent in situ hybridization (LIL-FISH).</title>
        <authorList>
            <person name="Leveau J.H."/>
            <person name="Gerards S."/>
            <person name="de Boer W."/>
            <person name="van Veen J.A."/>
        </authorList>
    </citation>
    <scope>NUCLEOTIDE SEQUENCE</scope>
    <source>
        <strain evidence="11">Ter331</strain>
    </source>
</reference>
<dbReference type="GO" id="GO:0004013">
    <property type="term" value="F:adenosylhomocysteinase activity"/>
    <property type="evidence" value="ECO:0007669"/>
    <property type="project" value="UniProtKB-UniRule"/>
</dbReference>
<dbReference type="UniPathway" id="UPA00314">
    <property type="reaction ID" value="UER00076"/>
</dbReference>
<dbReference type="OrthoDB" id="9802717at2"/>
<dbReference type="Pfam" id="PF00670">
    <property type="entry name" value="AdoHcyase_NAD"/>
    <property type="match status" value="1"/>
</dbReference>
<dbReference type="SUPFAM" id="SSF52283">
    <property type="entry name" value="Formate/glycerate dehydrogenase catalytic domain-like"/>
    <property type="match status" value="1"/>
</dbReference>
<feature type="binding site" evidence="5 6">
    <location>
        <position position="71"/>
    </location>
    <ligand>
        <name>substrate</name>
    </ligand>
</feature>
<evidence type="ECO:0000256" key="2">
    <source>
        <dbReference type="ARBA" id="ARBA00022563"/>
    </source>
</evidence>
<dbReference type="FunFam" id="3.40.50.720:FF:000004">
    <property type="entry name" value="Adenosylhomocysteinase"/>
    <property type="match status" value="1"/>
</dbReference>
<dbReference type="EMBL" id="AY593479">
    <property type="protein sequence ID" value="AAT42399.1"/>
    <property type="molecule type" value="Genomic_DNA"/>
</dbReference>
<feature type="domain" description="S-adenosyl-L-homocysteine hydrolase NAD binding" evidence="10">
    <location>
        <begin position="241"/>
        <end position="400"/>
    </location>
</feature>
<evidence type="ECO:0000256" key="9">
    <source>
        <dbReference type="RuleBase" id="RU004166"/>
    </source>
</evidence>
<dbReference type="InterPro" id="IPR042172">
    <property type="entry name" value="Adenosylhomocyst_ase-like_sf"/>
</dbReference>
<dbReference type="PIRSF" id="PIRSF001109">
    <property type="entry name" value="Ad_hcy_hydrolase"/>
    <property type="match status" value="1"/>
</dbReference>
<evidence type="ECO:0000256" key="3">
    <source>
        <dbReference type="ARBA" id="ARBA00022801"/>
    </source>
</evidence>
<feature type="binding site" evidence="5 7">
    <location>
        <position position="293"/>
    </location>
    <ligand>
        <name>NAD(+)</name>
        <dbReference type="ChEBI" id="CHEBI:57540"/>
    </ligand>
</feature>
<feature type="binding site" evidence="7">
    <location>
        <begin position="272"/>
        <end position="277"/>
    </location>
    <ligand>
        <name>NAD(+)</name>
        <dbReference type="ChEBI" id="CHEBI:57540"/>
    </ligand>
</feature>
<feature type="binding site" evidence="5 6">
    <location>
        <position position="146"/>
    </location>
    <ligand>
        <name>substrate</name>
    </ligand>
</feature>
<feature type="binding site" evidence="5 7">
    <location>
        <begin position="349"/>
        <end position="351"/>
    </location>
    <ligand>
        <name>NAD(+)</name>
        <dbReference type="ChEBI" id="CHEBI:57540"/>
    </ligand>
</feature>
<dbReference type="RefSeq" id="WP_041742593.1">
    <property type="nucleotide sequence ID" value="NZ_CP013232.1"/>
</dbReference>
<dbReference type="EC" id="3.13.2.1" evidence="5"/>
<comment type="subcellular location">
    <subcellularLocation>
        <location evidence="5">Cytoplasm</location>
    </subcellularLocation>
</comment>
<dbReference type="Gene3D" id="3.40.50.1480">
    <property type="entry name" value="Adenosylhomocysteinase-like"/>
    <property type="match status" value="1"/>
</dbReference>
<comment type="pathway">
    <text evidence="5 8">Amino-acid biosynthesis; L-homocysteine biosynthesis; L-homocysteine from S-adenosyl-L-homocysteine: step 1/1.</text>
</comment>
<keyword evidence="3 5" id="KW-0378">Hydrolase</keyword>
<dbReference type="InterPro" id="IPR015878">
    <property type="entry name" value="Ado_hCys_hydrolase_NAD-bd"/>
</dbReference>
<dbReference type="SUPFAM" id="SSF51735">
    <property type="entry name" value="NAD(P)-binding Rossmann-fold domains"/>
    <property type="match status" value="1"/>
</dbReference>
<dbReference type="PROSITE" id="PS00738">
    <property type="entry name" value="ADOHCYASE_1"/>
    <property type="match status" value="1"/>
</dbReference>
<evidence type="ECO:0000259" key="10">
    <source>
        <dbReference type="SMART" id="SM00997"/>
    </source>
</evidence>